<reference evidence="1 2" key="1">
    <citation type="submission" date="2016-10" db="EMBL/GenBank/DDBJ databases">
        <title>Evaluation of Human, Veterinary and Environmental Mycobacterium chelonae Isolates by Core Genome Phylogenomic Analysis, Targeted Gene Comparison, and Anti-microbial Susceptibility Patterns: A Tale of Mistaken Identities.</title>
        <authorList>
            <person name="Fogelson S.B."/>
            <person name="Camus A.C."/>
            <person name="Lorenz W."/>
            <person name="Vasireddy R."/>
            <person name="Vasireddy S."/>
            <person name="Smith T."/>
            <person name="Brown-Elliott B.A."/>
            <person name="Wallace R.J.Jr."/>
            <person name="Hasan N.A."/>
            <person name="Reischl U."/>
            <person name="Sanchez S."/>
        </authorList>
    </citation>
    <scope>NUCLEOTIDE SEQUENCE [LARGE SCALE GENOMIC DNA]</scope>
    <source>
        <strain evidence="1 2">15515</strain>
    </source>
</reference>
<name>A0A1S1LMT1_MYCCH</name>
<evidence type="ECO:0000313" key="2">
    <source>
        <dbReference type="Proteomes" id="UP000180043"/>
    </source>
</evidence>
<comment type="caution">
    <text evidence="1">The sequence shown here is derived from an EMBL/GenBank/DDBJ whole genome shotgun (WGS) entry which is preliminary data.</text>
</comment>
<dbReference type="AlphaFoldDB" id="A0A1S1LMT1"/>
<dbReference type="EMBL" id="MLIQ01000016">
    <property type="protein sequence ID" value="OHU56732.1"/>
    <property type="molecule type" value="Genomic_DNA"/>
</dbReference>
<accession>A0A1S1LMT1</accession>
<proteinExistence type="predicted"/>
<protein>
    <submittedName>
        <fullName evidence="1">Uncharacterized protein</fullName>
    </submittedName>
</protein>
<dbReference type="RefSeq" id="WP_057969548.1">
    <property type="nucleotide sequence ID" value="NZ_MLII01000011.1"/>
</dbReference>
<organism evidence="1 2">
    <name type="scientific">Mycobacteroides chelonae</name>
    <name type="common">Mycobacterium chelonae</name>
    <dbReference type="NCBI Taxonomy" id="1774"/>
    <lineage>
        <taxon>Bacteria</taxon>
        <taxon>Bacillati</taxon>
        <taxon>Actinomycetota</taxon>
        <taxon>Actinomycetes</taxon>
        <taxon>Mycobacteriales</taxon>
        <taxon>Mycobacteriaceae</taxon>
        <taxon>Mycobacteroides</taxon>
    </lineage>
</organism>
<dbReference type="Proteomes" id="UP000180043">
    <property type="component" value="Unassembled WGS sequence"/>
</dbReference>
<gene>
    <name evidence="1" type="ORF">BKG82_16070</name>
</gene>
<sequence length="93" mass="10578">MPESTKIRAEFQTMIDEADPVIRFRGYEELISHAQNEMGIPDLTRYALKKAVMDRTLEHFLISGAIYFSERGLVKWMVSQVRGGESIDSSQPG</sequence>
<evidence type="ECO:0000313" key="1">
    <source>
        <dbReference type="EMBL" id="OHU56732.1"/>
    </source>
</evidence>